<dbReference type="SUPFAM" id="SSF53383">
    <property type="entry name" value="PLP-dependent transferases"/>
    <property type="match status" value="1"/>
</dbReference>
<dbReference type="PANTHER" id="PTHR43795:SF39">
    <property type="entry name" value="AMINOTRANSFERASE CLASS I_CLASSII DOMAIN-CONTAINING PROTEIN"/>
    <property type="match status" value="1"/>
</dbReference>
<dbReference type="Pfam" id="PF00155">
    <property type="entry name" value="Aminotran_1_2"/>
    <property type="match status" value="1"/>
</dbReference>
<dbReference type="Gene3D" id="3.90.1150.10">
    <property type="entry name" value="Aspartate Aminotransferase, domain 1"/>
    <property type="match status" value="1"/>
</dbReference>
<feature type="compositionally biased region" description="Basic and acidic residues" evidence="3">
    <location>
        <begin position="567"/>
        <end position="577"/>
    </location>
</feature>
<dbReference type="OrthoDB" id="410912at2759"/>
<dbReference type="InterPro" id="IPR015421">
    <property type="entry name" value="PyrdxlP-dep_Trfase_major"/>
</dbReference>
<dbReference type="SUPFAM" id="SSF52047">
    <property type="entry name" value="RNI-like"/>
    <property type="match status" value="1"/>
</dbReference>
<feature type="region of interest" description="Disordered" evidence="3">
    <location>
        <begin position="532"/>
        <end position="597"/>
    </location>
</feature>
<dbReference type="AlphaFoldDB" id="A0A7J6MZ64"/>
<dbReference type="InterPro" id="IPR032675">
    <property type="entry name" value="LRR_dom_sf"/>
</dbReference>
<dbReference type="InterPro" id="IPR004839">
    <property type="entry name" value="Aminotransferase_I/II_large"/>
</dbReference>
<dbReference type="PRINTS" id="PR00753">
    <property type="entry name" value="ACCSYNTHASE"/>
</dbReference>
<feature type="compositionally biased region" description="Basic residues" evidence="3">
    <location>
        <begin position="536"/>
        <end position="546"/>
    </location>
</feature>
<feature type="transmembrane region" description="Helical" evidence="4">
    <location>
        <begin position="379"/>
        <end position="402"/>
    </location>
</feature>
<feature type="domain" description="Aminotransferase class I/classII large" evidence="5">
    <location>
        <begin position="6"/>
        <end position="326"/>
    </location>
</feature>
<comment type="caution">
    <text evidence="6">The sequence shown here is derived from an EMBL/GenBank/DDBJ whole genome shotgun (WGS) entry which is preliminary data.</text>
</comment>
<dbReference type="PROSITE" id="PS00105">
    <property type="entry name" value="AA_TRANSFER_CLASS_1"/>
    <property type="match status" value="1"/>
</dbReference>
<dbReference type="PANTHER" id="PTHR43795">
    <property type="entry name" value="BIFUNCTIONAL ASPARTATE AMINOTRANSFERASE AND GLUTAMATE/ASPARTATE-PREPHENATE AMINOTRANSFERASE-RELATED"/>
    <property type="match status" value="1"/>
</dbReference>
<dbReference type="InterPro" id="IPR015422">
    <property type="entry name" value="PyrdxlP-dep_Trfase_small"/>
</dbReference>
<dbReference type="CDD" id="cd00609">
    <property type="entry name" value="AAT_like"/>
    <property type="match status" value="1"/>
</dbReference>
<dbReference type="GO" id="GO:0006520">
    <property type="term" value="P:amino acid metabolic process"/>
    <property type="evidence" value="ECO:0007669"/>
    <property type="project" value="TreeGrafter"/>
</dbReference>
<keyword evidence="4" id="KW-0812">Transmembrane</keyword>
<proteinExistence type="inferred from homology"/>
<name>A0A7J6MZ64_PEROL</name>
<evidence type="ECO:0000256" key="4">
    <source>
        <dbReference type="SAM" id="Phobius"/>
    </source>
</evidence>
<protein>
    <recommendedName>
        <fullName evidence="5">Aminotransferase class I/classII large domain-containing protein</fullName>
    </recommendedName>
</protein>
<evidence type="ECO:0000256" key="3">
    <source>
        <dbReference type="SAM" id="MobiDB-lite"/>
    </source>
</evidence>
<dbReference type="InterPro" id="IPR004838">
    <property type="entry name" value="NHTrfase_class1_PyrdxlP-BS"/>
</dbReference>
<keyword evidence="4" id="KW-0472">Membrane</keyword>
<evidence type="ECO:0000259" key="5">
    <source>
        <dbReference type="Pfam" id="PF00155"/>
    </source>
</evidence>
<dbReference type="Gene3D" id="3.80.10.10">
    <property type="entry name" value="Ribonuclease Inhibitor"/>
    <property type="match status" value="1"/>
</dbReference>
<evidence type="ECO:0000313" key="7">
    <source>
        <dbReference type="Proteomes" id="UP000541610"/>
    </source>
</evidence>
<evidence type="ECO:0000256" key="1">
    <source>
        <dbReference type="ARBA" id="ARBA00007441"/>
    </source>
</evidence>
<dbReference type="InterPro" id="IPR050478">
    <property type="entry name" value="Ethylene_sulfur-biosynth"/>
</dbReference>
<dbReference type="InterPro" id="IPR001611">
    <property type="entry name" value="Leu-rich_rpt"/>
</dbReference>
<comment type="similarity">
    <text evidence="1">Belongs to the class-I pyridoxal-phosphate-dependent aminotransferase family.</text>
</comment>
<dbReference type="EMBL" id="JABANP010001032">
    <property type="protein sequence ID" value="KAF4676928.1"/>
    <property type="molecule type" value="Genomic_DNA"/>
</dbReference>
<feature type="region of interest" description="Disordered" evidence="3">
    <location>
        <begin position="618"/>
        <end position="647"/>
    </location>
</feature>
<organism evidence="6 7">
    <name type="scientific">Perkinsus olseni</name>
    <name type="common">Perkinsus atlanticus</name>
    <dbReference type="NCBI Taxonomy" id="32597"/>
    <lineage>
        <taxon>Eukaryota</taxon>
        <taxon>Sar</taxon>
        <taxon>Alveolata</taxon>
        <taxon>Perkinsozoa</taxon>
        <taxon>Perkinsea</taxon>
        <taxon>Perkinsida</taxon>
        <taxon>Perkinsidae</taxon>
        <taxon>Perkinsus</taxon>
    </lineage>
</organism>
<reference evidence="6 7" key="1">
    <citation type="submission" date="2020-04" db="EMBL/GenBank/DDBJ databases">
        <title>Perkinsus olseni comparative genomics.</title>
        <authorList>
            <person name="Bogema D.R."/>
        </authorList>
    </citation>
    <scope>NUCLEOTIDE SEQUENCE [LARGE SCALE GENOMIC DNA]</scope>
    <source>
        <strain evidence="6">00978-12</strain>
    </source>
</reference>
<dbReference type="InterPro" id="IPR015424">
    <property type="entry name" value="PyrdxlP-dep_Trfase"/>
</dbReference>
<feature type="transmembrane region" description="Helical" evidence="4">
    <location>
        <begin position="409"/>
        <end position="429"/>
    </location>
</feature>
<dbReference type="GO" id="GO:0008483">
    <property type="term" value="F:transaminase activity"/>
    <property type="evidence" value="ECO:0007669"/>
    <property type="project" value="TreeGrafter"/>
</dbReference>
<dbReference type="GO" id="GO:0030170">
    <property type="term" value="F:pyridoxal phosphate binding"/>
    <property type="evidence" value="ECO:0007669"/>
    <property type="project" value="InterPro"/>
</dbReference>
<dbReference type="Gene3D" id="3.40.640.10">
    <property type="entry name" value="Type I PLP-dependent aspartate aminotransferase-like (Major domain)"/>
    <property type="match status" value="1"/>
</dbReference>
<dbReference type="Proteomes" id="UP000541610">
    <property type="component" value="Unassembled WGS sequence"/>
</dbReference>
<dbReference type="Pfam" id="PF13516">
    <property type="entry name" value="LRR_6"/>
    <property type="match status" value="2"/>
</dbReference>
<keyword evidence="4" id="KW-1133">Transmembrane helix</keyword>
<evidence type="ECO:0000256" key="2">
    <source>
        <dbReference type="ARBA" id="ARBA00022898"/>
    </source>
</evidence>
<evidence type="ECO:0000313" key="6">
    <source>
        <dbReference type="EMBL" id="KAF4676928.1"/>
    </source>
</evidence>
<gene>
    <name evidence="6" type="ORF">FOZ60_000467</name>
</gene>
<accession>A0A7J6MZ64</accession>
<keyword evidence="2" id="KW-0663">Pyridoxal phosphate</keyword>
<sequence>METASEFTPEDVIAVTNGCGPAMNLISFCLGDGDGKDCFLTTKPLYPVFLLDCGKEAGVRVVPSVETSMETSFEISRSALEQGYEACIGEGLKPKALLTVNPGNPSGRVADVEELRMIRNWCGEKGIWWISDEIYGCAVHDDSGKRHISALNLPLLPGDIDPPTLVLWGLSKDIGLSGMRVGFCLGLPRQRHDPSLVTMKRAAQTCYNLFAMVSPLTQWYTAKLLGDKQWLSDYLSEYRKILTECKQIICRGLEDLGVPFYQPDGSIFIWADFTKFLPSHNSTELFAKFCDEPYKIIPSPGDSFFGSPGAMRFCYMWMPNPQQACQELIRRFDLSAGTPPQGGKLSTAAVECTGLCIEDACIPPPRSSVCLAAAQICPVAAAAFTVSPVLYPFTMTTVLSIIGLERFSAALFALSVLLTAILAGLDFAVTEAILGLSLVAVQRMFVQSATGEVPVDARSTPAELLAVCPRPRVSRPKKRGKTVGLEAVGVTCAGIEPATSSVACLPERVDRSVGTEDLPGLYECVDPVPTKQLSRAARRRQRRRERLHAATELSHTTEASRGSRGALDGERPSKVDEGYAPTPSTDLSLEEGEPSECHARLTEVDALTEQLLISEVGDGLDTDVTQEVSQGPPTPKGRYIPAASHASSTSASYDARHKCMVGPPVGLPPYPPPEYQYVDPSQWHQAGYVFPWMPVPFVRISPLTPPGLSIPLQPELATRVRWVGEGELRVEMAGVWAGTKGKWKLVAISHWLKWLNDSHIEAWEWESPPLLDLDLSRNDLTDEEFVWIVEELDKRAAILRLRASYNQLTERCADTLMARLFDISREPITEVHLNGNYLGDEGVSAILTAATTTSRHRKASAIEGPPLWLRVDDNSVDHEQELLSSIFRPGEYCGARTGGGSCTLETCAKGALIHLFNFAREKQQPPADSTVW</sequence>